<accession>A0A1S4B6Q8</accession>
<evidence type="ECO:0000256" key="1">
    <source>
        <dbReference type="ARBA" id="ARBA00008773"/>
    </source>
</evidence>
<proteinExistence type="inferred from homology"/>
<evidence type="ECO:0000256" key="6">
    <source>
        <dbReference type="SAM" id="Phobius"/>
    </source>
</evidence>
<dbReference type="GO" id="GO:0005975">
    <property type="term" value="P:carbohydrate metabolic process"/>
    <property type="evidence" value="ECO:0007669"/>
    <property type="project" value="InterPro"/>
</dbReference>
<dbReference type="RefSeq" id="XP_016484473.1">
    <property type="nucleotide sequence ID" value="XM_016628987.1"/>
</dbReference>
<reference evidence="7" key="1">
    <citation type="submission" date="2025-08" db="UniProtKB">
        <authorList>
            <consortium name="RefSeq"/>
        </authorList>
    </citation>
    <scope>IDENTIFICATION</scope>
</reference>
<protein>
    <submittedName>
        <fullName evidence="7">Glucan endo-1,3-beta-glucosidase GVI</fullName>
    </submittedName>
</protein>
<dbReference type="Gene3D" id="3.20.20.80">
    <property type="entry name" value="Glycosidases"/>
    <property type="match status" value="1"/>
</dbReference>
<dbReference type="SUPFAM" id="SSF51445">
    <property type="entry name" value="(Trans)glycosidases"/>
    <property type="match status" value="1"/>
</dbReference>
<evidence type="ECO:0000256" key="5">
    <source>
        <dbReference type="RuleBase" id="RU004336"/>
    </source>
</evidence>
<comment type="similarity">
    <text evidence="1 4">Belongs to the glycosyl hydrolase 17 family.</text>
</comment>
<dbReference type="Pfam" id="PF00332">
    <property type="entry name" value="Glyco_hydro_17"/>
    <property type="match status" value="1"/>
</dbReference>
<dbReference type="OrthoDB" id="941679at2759"/>
<keyword evidence="2 5" id="KW-0378">Hydrolase</keyword>
<feature type="transmembrane region" description="Helical" evidence="6">
    <location>
        <begin position="383"/>
        <end position="404"/>
    </location>
</feature>
<gene>
    <name evidence="7" type="primary">LOC107805017</name>
</gene>
<keyword evidence="6" id="KW-1133">Transmembrane helix</keyword>
<dbReference type="InterPro" id="IPR000490">
    <property type="entry name" value="Glyco_hydro_17"/>
</dbReference>
<sequence>MFKEFECEDCKAKRLVEEKAKAKIRPRVISDCGVKIDCRARDPKIDRDRGVEGIGVNYGLLGNNLRPPAQVINLLKSRNIQKIRIFDPNQDVLTALQGSDISVILGIRNEDLQSLASDPTFATNWVQNNVIPHASTVKFTYISAGNEVVPGPLANFVLGALQNLDSALKANNLNIPVSTTVSLQVLGTSFPPSNGAFSDSAVQFLQPIAQFLATKQYPLLANVYPYFAYSGNPAQIQLDYALLKGTGPIVSDGQFQYNNLFDAMVDSLYVALEKVGQPAVEVVVTETGWPSAGDVAATIDNAQTYANNLIAHVSSGQGTPRRPGKVLETYIFALFNENQKPAGVEENFGLFYPDMTEHNSTLLENGPMATTGKPLQLIVSDLAIARSGFTIASLAVLAIARALYQLRRSPGLPCSNIAIARSGLAIASLAGLAIARALSQLQRSPGLPCSHLRTSLRNCEVIREGPVIAIARGADMQQVLVPDLVSSFRLHSVQGDQGRSTGVLKA</sequence>
<dbReference type="AlphaFoldDB" id="A0A1S4B6Q8"/>
<name>A0A1S4B6Q8_TOBAC</name>
<evidence type="ECO:0000256" key="3">
    <source>
        <dbReference type="ARBA" id="ARBA00023295"/>
    </source>
</evidence>
<dbReference type="PANTHER" id="PTHR32227">
    <property type="entry name" value="GLUCAN ENDO-1,3-BETA-GLUCOSIDASE BG1-RELATED-RELATED"/>
    <property type="match status" value="1"/>
</dbReference>
<evidence type="ECO:0000313" key="7">
    <source>
        <dbReference type="RefSeq" id="XP_016484473.1"/>
    </source>
</evidence>
<keyword evidence="6" id="KW-0812">Transmembrane</keyword>
<dbReference type="PaxDb" id="4097-A0A1S4B6Q8"/>
<dbReference type="InterPro" id="IPR044965">
    <property type="entry name" value="Glyco_hydro_17_plant"/>
</dbReference>
<evidence type="ECO:0000256" key="4">
    <source>
        <dbReference type="RuleBase" id="RU004335"/>
    </source>
</evidence>
<dbReference type="PROSITE" id="PS00587">
    <property type="entry name" value="GLYCOSYL_HYDROL_F17"/>
    <property type="match status" value="1"/>
</dbReference>
<dbReference type="KEGG" id="nta:107805017"/>
<keyword evidence="6" id="KW-0472">Membrane</keyword>
<dbReference type="FunFam" id="3.20.20.80:FF:000010">
    <property type="entry name" value="glucan endo-1,3-beta-glucosidase, basic"/>
    <property type="match status" value="1"/>
</dbReference>
<keyword evidence="3 5" id="KW-0326">Glycosidase</keyword>
<organism evidence="7">
    <name type="scientific">Nicotiana tabacum</name>
    <name type="common">Common tobacco</name>
    <dbReference type="NCBI Taxonomy" id="4097"/>
    <lineage>
        <taxon>Eukaryota</taxon>
        <taxon>Viridiplantae</taxon>
        <taxon>Streptophyta</taxon>
        <taxon>Embryophyta</taxon>
        <taxon>Tracheophyta</taxon>
        <taxon>Spermatophyta</taxon>
        <taxon>Magnoliopsida</taxon>
        <taxon>eudicotyledons</taxon>
        <taxon>Gunneridae</taxon>
        <taxon>Pentapetalae</taxon>
        <taxon>asterids</taxon>
        <taxon>lamiids</taxon>
        <taxon>Solanales</taxon>
        <taxon>Solanaceae</taxon>
        <taxon>Nicotianoideae</taxon>
        <taxon>Nicotianeae</taxon>
        <taxon>Nicotiana</taxon>
    </lineage>
</organism>
<dbReference type="InterPro" id="IPR017853">
    <property type="entry name" value="GH"/>
</dbReference>
<dbReference type="GO" id="GO:0004553">
    <property type="term" value="F:hydrolase activity, hydrolyzing O-glycosyl compounds"/>
    <property type="evidence" value="ECO:0007669"/>
    <property type="project" value="InterPro"/>
</dbReference>
<feature type="transmembrane region" description="Helical" evidence="6">
    <location>
        <begin position="416"/>
        <end position="438"/>
    </location>
</feature>
<evidence type="ECO:0000256" key="2">
    <source>
        <dbReference type="ARBA" id="ARBA00022801"/>
    </source>
</evidence>
<dbReference type="SMR" id="A0A1S4B6Q8"/>
<dbReference type="STRING" id="4097.A0A1S4B6Q8"/>